<dbReference type="Proteomes" id="UP000272400">
    <property type="component" value="Unassembled WGS sequence"/>
</dbReference>
<gene>
    <name evidence="3" type="ORF">EDD29_2248</name>
</gene>
<accession>A0A3N1CTT5</accession>
<dbReference type="InterPro" id="IPR016039">
    <property type="entry name" value="Thiolase-like"/>
</dbReference>
<keyword evidence="4" id="KW-1185">Reference proteome</keyword>
<organism evidence="3 4">
    <name type="scientific">Actinocorallia herbida</name>
    <dbReference type="NCBI Taxonomy" id="58109"/>
    <lineage>
        <taxon>Bacteria</taxon>
        <taxon>Bacillati</taxon>
        <taxon>Actinomycetota</taxon>
        <taxon>Actinomycetes</taxon>
        <taxon>Streptosporangiales</taxon>
        <taxon>Thermomonosporaceae</taxon>
        <taxon>Actinocorallia</taxon>
    </lineage>
</organism>
<evidence type="ECO:0000256" key="1">
    <source>
        <dbReference type="SAM" id="MobiDB-lite"/>
    </source>
</evidence>
<dbReference type="RefSeq" id="WP_123664297.1">
    <property type="nucleotide sequence ID" value="NZ_RJKE01000001.1"/>
</dbReference>
<feature type="region of interest" description="Disordered" evidence="1">
    <location>
        <begin position="1"/>
        <end position="21"/>
    </location>
</feature>
<dbReference type="EMBL" id="RJKE01000001">
    <property type="protein sequence ID" value="ROO84720.1"/>
    <property type="molecule type" value="Genomic_DNA"/>
</dbReference>
<evidence type="ECO:0000313" key="4">
    <source>
        <dbReference type="Proteomes" id="UP000272400"/>
    </source>
</evidence>
<dbReference type="Pfam" id="PF00109">
    <property type="entry name" value="ketoacyl-synt"/>
    <property type="match status" value="1"/>
</dbReference>
<dbReference type="SUPFAM" id="SSF53901">
    <property type="entry name" value="Thiolase-like"/>
    <property type="match status" value="1"/>
</dbReference>
<protein>
    <submittedName>
        <fullName evidence="3">Beta-ketoacyl synthase-like protein</fullName>
    </submittedName>
</protein>
<feature type="domain" description="Beta-ketoacyl synthase-like N-terminal" evidence="2">
    <location>
        <begin position="59"/>
        <end position="174"/>
    </location>
</feature>
<comment type="caution">
    <text evidence="3">The sequence shown here is derived from an EMBL/GenBank/DDBJ whole genome shotgun (WGS) entry which is preliminary data.</text>
</comment>
<sequence length="195" mass="20122">MNTTTQAHPAGTRAKAVPTPSDGEAVLTVLAEEHWPPSGEADPRLPDVPRWDVSFFAPLLMAAAEPCLTRHFGAPPLATEVGDRVALVMVSTRGDAVTQGAIDEATAEPRPVPKHLLFQNVPSTAPGHLAALWGLSGPFVTLLAAGAPLAAARERAARLIATGDADHVLAVALDPGDHPSRPGTAQAQLLAASGR</sequence>
<dbReference type="AlphaFoldDB" id="A0A3N1CTT5"/>
<proteinExistence type="predicted"/>
<dbReference type="OrthoDB" id="3402212at2"/>
<evidence type="ECO:0000259" key="2">
    <source>
        <dbReference type="Pfam" id="PF00109"/>
    </source>
</evidence>
<dbReference type="Gene3D" id="3.40.47.10">
    <property type="match status" value="1"/>
</dbReference>
<name>A0A3N1CTT5_9ACTN</name>
<reference evidence="3 4" key="1">
    <citation type="submission" date="2018-11" db="EMBL/GenBank/DDBJ databases">
        <title>Sequencing the genomes of 1000 actinobacteria strains.</title>
        <authorList>
            <person name="Klenk H.-P."/>
        </authorList>
    </citation>
    <scope>NUCLEOTIDE SEQUENCE [LARGE SCALE GENOMIC DNA]</scope>
    <source>
        <strain evidence="3 4">DSM 44254</strain>
    </source>
</reference>
<dbReference type="GO" id="GO:0016746">
    <property type="term" value="F:acyltransferase activity"/>
    <property type="evidence" value="ECO:0007669"/>
    <property type="project" value="InterPro"/>
</dbReference>
<dbReference type="InterPro" id="IPR014030">
    <property type="entry name" value="Ketoacyl_synth_N"/>
</dbReference>
<evidence type="ECO:0000313" key="3">
    <source>
        <dbReference type="EMBL" id="ROO84720.1"/>
    </source>
</evidence>